<feature type="compositionally biased region" description="Basic and acidic residues" evidence="1">
    <location>
        <begin position="71"/>
        <end position="85"/>
    </location>
</feature>
<protein>
    <submittedName>
        <fullName evidence="2">Uncharacterized protein</fullName>
    </submittedName>
</protein>
<sequence>MTVAVSRVEYRCKGKVHGVRKVYPDGKVYVEIRCKDHWCTDREPGVVVFHYFDPETGELHHTQKYSSAKPTKSERVQLESDCNER</sequence>
<evidence type="ECO:0000313" key="2">
    <source>
        <dbReference type="EMBL" id="ARW57109.1"/>
    </source>
</evidence>
<feature type="region of interest" description="Disordered" evidence="1">
    <location>
        <begin position="60"/>
        <end position="85"/>
    </location>
</feature>
<name>A0A1Z1LWS2_9CAUD</name>
<evidence type="ECO:0000313" key="3">
    <source>
        <dbReference type="Proteomes" id="UP000226152"/>
    </source>
</evidence>
<gene>
    <name evidence="2" type="ORF">SEA_ZENON_24</name>
</gene>
<proteinExistence type="predicted"/>
<organism evidence="2 3">
    <name type="scientific">Mycobacterium phage Zenon</name>
    <dbReference type="NCBI Taxonomy" id="1983573"/>
    <lineage>
        <taxon>Viruses</taxon>
        <taxon>Duplodnaviria</taxon>
        <taxon>Heunggongvirae</taxon>
        <taxon>Uroviricota</taxon>
        <taxon>Caudoviricetes</taxon>
        <taxon>Papyrusvirus</taxon>
        <taxon>Papyrusvirus send513</taxon>
    </lineage>
</organism>
<reference evidence="2 3" key="1">
    <citation type="submission" date="2017-04" db="EMBL/GenBank/DDBJ databases">
        <authorList>
            <person name="Beal Z."/>
            <person name="Bishop J."/>
            <person name="Caballero I.A."/>
            <person name="Carroll K."/>
            <person name="Carter B."/>
            <person name="Drexel-Harmon C."/>
            <person name="Henderson C."/>
            <person name="LaPlante K."/>
            <person name="Laytart J."/>
            <person name="Mills M."/>
            <person name="Zegers G."/>
            <person name="Page S.T."/>
            <person name="Bradley K.W."/>
            <person name="Asai D.J."/>
            <person name="Bowman C.A."/>
            <person name="Russell D.A."/>
            <person name="Pope W.H."/>
            <person name="Jacobs-Sera D."/>
            <person name="Hendrix R.W."/>
            <person name="Hatfull G.F."/>
        </authorList>
    </citation>
    <scope>NUCLEOTIDE SEQUENCE [LARGE SCALE GENOMIC DNA]</scope>
</reference>
<evidence type="ECO:0000256" key="1">
    <source>
        <dbReference type="SAM" id="MobiDB-lite"/>
    </source>
</evidence>
<dbReference type="EMBL" id="KY969628">
    <property type="protein sequence ID" value="ARW57109.1"/>
    <property type="molecule type" value="Genomic_DNA"/>
</dbReference>
<accession>A0A1Z1LWS2</accession>
<dbReference type="Proteomes" id="UP000226152">
    <property type="component" value="Segment"/>
</dbReference>